<dbReference type="EMBL" id="BART01033728">
    <property type="protein sequence ID" value="GAH10462.1"/>
    <property type="molecule type" value="Genomic_DNA"/>
</dbReference>
<reference evidence="2" key="1">
    <citation type="journal article" date="2014" name="Front. Microbiol.">
        <title>High frequency of phylogenetically diverse reductive dehalogenase-homologous genes in deep subseafloor sedimentary metagenomes.</title>
        <authorList>
            <person name="Kawai M."/>
            <person name="Futagami T."/>
            <person name="Toyoda A."/>
            <person name="Takaki Y."/>
            <person name="Nishi S."/>
            <person name="Hori S."/>
            <person name="Arai W."/>
            <person name="Tsubouchi T."/>
            <person name="Morono Y."/>
            <person name="Uchiyama I."/>
            <person name="Ito T."/>
            <person name="Fujiyama A."/>
            <person name="Inagaki F."/>
            <person name="Takami H."/>
        </authorList>
    </citation>
    <scope>NUCLEOTIDE SEQUENCE</scope>
    <source>
        <strain evidence="2">Expedition CK06-06</strain>
    </source>
</reference>
<sequence>AKAGGPEKIPAEVKAALAILPDPDEADFVGTYNYLRLFKWVAAMTPMPQMDFPTKSNIALAGKVGNGKMTVDIALPKEHLTEIMTAIQMMMQKMMQQQMQQKPMPQQPTMQPAPD</sequence>
<proteinExistence type="predicted"/>
<protein>
    <submittedName>
        <fullName evidence="2">Uncharacterized protein</fullName>
    </submittedName>
</protein>
<gene>
    <name evidence="2" type="ORF">S01H4_57856</name>
</gene>
<name>X1CRS0_9ZZZZ</name>
<comment type="caution">
    <text evidence="2">The sequence shown here is derived from an EMBL/GenBank/DDBJ whole genome shotgun (WGS) entry which is preliminary data.</text>
</comment>
<evidence type="ECO:0000256" key="1">
    <source>
        <dbReference type="SAM" id="MobiDB-lite"/>
    </source>
</evidence>
<feature type="non-terminal residue" evidence="2">
    <location>
        <position position="1"/>
    </location>
</feature>
<feature type="region of interest" description="Disordered" evidence="1">
    <location>
        <begin position="94"/>
        <end position="115"/>
    </location>
</feature>
<organism evidence="2">
    <name type="scientific">marine sediment metagenome</name>
    <dbReference type="NCBI Taxonomy" id="412755"/>
    <lineage>
        <taxon>unclassified sequences</taxon>
        <taxon>metagenomes</taxon>
        <taxon>ecological metagenomes</taxon>
    </lineage>
</organism>
<dbReference type="AlphaFoldDB" id="X1CRS0"/>
<evidence type="ECO:0000313" key="2">
    <source>
        <dbReference type="EMBL" id="GAH10462.1"/>
    </source>
</evidence>
<accession>X1CRS0</accession>